<proteinExistence type="predicted"/>
<dbReference type="EMBL" id="ML119692">
    <property type="protein sequence ID" value="RPA80091.1"/>
    <property type="molecule type" value="Genomic_DNA"/>
</dbReference>
<protein>
    <submittedName>
        <fullName evidence="3">Uncharacterized protein</fullName>
    </submittedName>
</protein>
<keyword evidence="1" id="KW-0175">Coiled coil</keyword>
<name>A0A3N4I7E8_ASCIM</name>
<reference evidence="3 4" key="1">
    <citation type="journal article" date="2018" name="Nat. Ecol. Evol.">
        <title>Pezizomycetes genomes reveal the molecular basis of ectomycorrhizal truffle lifestyle.</title>
        <authorList>
            <person name="Murat C."/>
            <person name="Payen T."/>
            <person name="Noel B."/>
            <person name="Kuo A."/>
            <person name="Morin E."/>
            <person name="Chen J."/>
            <person name="Kohler A."/>
            <person name="Krizsan K."/>
            <person name="Balestrini R."/>
            <person name="Da Silva C."/>
            <person name="Montanini B."/>
            <person name="Hainaut M."/>
            <person name="Levati E."/>
            <person name="Barry K.W."/>
            <person name="Belfiori B."/>
            <person name="Cichocki N."/>
            <person name="Clum A."/>
            <person name="Dockter R.B."/>
            <person name="Fauchery L."/>
            <person name="Guy J."/>
            <person name="Iotti M."/>
            <person name="Le Tacon F."/>
            <person name="Lindquist E.A."/>
            <person name="Lipzen A."/>
            <person name="Malagnac F."/>
            <person name="Mello A."/>
            <person name="Molinier V."/>
            <person name="Miyauchi S."/>
            <person name="Poulain J."/>
            <person name="Riccioni C."/>
            <person name="Rubini A."/>
            <person name="Sitrit Y."/>
            <person name="Splivallo R."/>
            <person name="Traeger S."/>
            <person name="Wang M."/>
            <person name="Zifcakova L."/>
            <person name="Wipf D."/>
            <person name="Zambonelli A."/>
            <person name="Paolocci F."/>
            <person name="Nowrousian M."/>
            <person name="Ottonello S."/>
            <person name="Baldrian P."/>
            <person name="Spatafora J.W."/>
            <person name="Henrissat B."/>
            <person name="Nagy L.G."/>
            <person name="Aury J.M."/>
            <person name="Wincker P."/>
            <person name="Grigoriev I.V."/>
            <person name="Bonfante P."/>
            <person name="Martin F.M."/>
        </authorList>
    </citation>
    <scope>NUCLEOTIDE SEQUENCE [LARGE SCALE GENOMIC DNA]</scope>
    <source>
        <strain evidence="3 4">RN42</strain>
    </source>
</reference>
<sequence length="169" mass="18740">MSDRDAIHDLPTPSASPEPGSEPCKLSHEAQIASLTRDLDRIILTHCNETLEVDKRFTAVDARFAALERRLYPLIGDPTQDGLLHEGLYYRGGPTDLDQVERRVEARVATDLGGRIEGWLRVVEGRILGIEKAVRRIEGVLESLEERIEGVEGEVAVTGREGRRGSAPY</sequence>
<organism evidence="3 4">
    <name type="scientific">Ascobolus immersus RN42</name>
    <dbReference type="NCBI Taxonomy" id="1160509"/>
    <lineage>
        <taxon>Eukaryota</taxon>
        <taxon>Fungi</taxon>
        <taxon>Dikarya</taxon>
        <taxon>Ascomycota</taxon>
        <taxon>Pezizomycotina</taxon>
        <taxon>Pezizomycetes</taxon>
        <taxon>Pezizales</taxon>
        <taxon>Ascobolaceae</taxon>
        <taxon>Ascobolus</taxon>
    </lineage>
</organism>
<feature type="coiled-coil region" evidence="1">
    <location>
        <begin position="127"/>
        <end position="161"/>
    </location>
</feature>
<feature type="region of interest" description="Disordered" evidence="2">
    <location>
        <begin position="1"/>
        <end position="25"/>
    </location>
</feature>
<accession>A0A3N4I7E8</accession>
<gene>
    <name evidence="3" type="ORF">BJ508DRAFT_362817</name>
</gene>
<dbReference type="AlphaFoldDB" id="A0A3N4I7E8"/>
<evidence type="ECO:0000256" key="2">
    <source>
        <dbReference type="SAM" id="MobiDB-lite"/>
    </source>
</evidence>
<evidence type="ECO:0000313" key="3">
    <source>
        <dbReference type="EMBL" id="RPA80091.1"/>
    </source>
</evidence>
<keyword evidence="4" id="KW-1185">Reference proteome</keyword>
<evidence type="ECO:0000256" key="1">
    <source>
        <dbReference type="SAM" id="Coils"/>
    </source>
</evidence>
<dbReference type="Proteomes" id="UP000275078">
    <property type="component" value="Unassembled WGS sequence"/>
</dbReference>
<evidence type="ECO:0000313" key="4">
    <source>
        <dbReference type="Proteomes" id="UP000275078"/>
    </source>
</evidence>